<organism evidence="2 3">
    <name type="scientific">Clavelina lepadiformis</name>
    <name type="common">Light-bulb sea squirt</name>
    <name type="synonym">Ascidia lepadiformis</name>
    <dbReference type="NCBI Taxonomy" id="159417"/>
    <lineage>
        <taxon>Eukaryota</taxon>
        <taxon>Metazoa</taxon>
        <taxon>Chordata</taxon>
        <taxon>Tunicata</taxon>
        <taxon>Ascidiacea</taxon>
        <taxon>Aplousobranchia</taxon>
        <taxon>Clavelinidae</taxon>
        <taxon>Clavelina</taxon>
    </lineage>
</organism>
<sequence>MFQYRGCDQFQSNFTSIQRKLTNEENFQEQAFIVISIVCIAFLYFFAYLRSGKSPSEADQPPASHEVIHVKDIVCHLALLEGGSPEDKLQCELQIAFLSPLHENFAS</sequence>
<dbReference type="EMBL" id="CAWYQH010000057">
    <property type="protein sequence ID" value="CAK8679300.1"/>
    <property type="molecule type" value="Genomic_DNA"/>
</dbReference>
<feature type="transmembrane region" description="Helical" evidence="1">
    <location>
        <begin position="31"/>
        <end position="49"/>
    </location>
</feature>
<keyword evidence="1" id="KW-0472">Membrane</keyword>
<dbReference type="SUPFAM" id="SSF47473">
    <property type="entry name" value="EF-hand"/>
    <property type="match status" value="1"/>
</dbReference>
<evidence type="ECO:0000256" key="1">
    <source>
        <dbReference type="SAM" id="Phobius"/>
    </source>
</evidence>
<keyword evidence="3" id="KW-1185">Reference proteome</keyword>
<evidence type="ECO:0000313" key="3">
    <source>
        <dbReference type="Proteomes" id="UP001642483"/>
    </source>
</evidence>
<dbReference type="InterPro" id="IPR038199">
    <property type="entry name" value="DGK_typeI_N_sf"/>
</dbReference>
<dbReference type="InterPro" id="IPR011992">
    <property type="entry name" value="EF-hand-dom_pair"/>
</dbReference>
<protein>
    <submittedName>
        <fullName evidence="2">Uncharacterized protein</fullName>
    </submittedName>
</protein>
<reference evidence="2 3" key="1">
    <citation type="submission" date="2024-02" db="EMBL/GenBank/DDBJ databases">
        <authorList>
            <person name="Daric V."/>
            <person name="Darras S."/>
        </authorList>
    </citation>
    <scope>NUCLEOTIDE SEQUENCE [LARGE SCALE GENOMIC DNA]</scope>
</reference>
<name>A0ABP0FI16_CLALP</name>
<keyword evidence="1" id="KW-0812">Transmembrane</keyword>
<keyword evidence="1" id="KW-1133">Transmembrane helix</keyword>
<accession>A0ABP0FI16</accession>
<gene>
    <name evidence="2" type="ORF">CVLEPA_LOCUS9549</name>
</gene>
<dbReference type="Proteomes" id="UP001642483">
    <property type="component" value="Unassembled WGS sequence"/>
</dbReference>
<evidence type="ECO:0000313" key="2">
    <source>
        <dbReference type="EMBL" id="CAK8679300.1"/>
    </source>
</evidence>
<dbReference type="Gene3D" id="1.10.238.110">
    <property type="entry name" value="Diacylglycerol kinase alpha"/>
    <property type="match status" value="1"/>
</dbReference>
<proteinExistence type="predicted"/>
<comment type="caution">
    <text evidence="2">The sequence shown here is derived from an EMBL/GenBank/DDBJ whole genome shotgun (WGS) entry which is preliminary data.</text>
</comment>